<reference evidence="1" key="1">
    <citation type="submission" date="2020-05" db="EMBL/GenBank/DDBJ databases">
        <authorList>
            <person name="Chiriac C."/>
            <person name="Salcher M."/>
            <person name="Ghai R."/>
            <person name="Kavagutti S V."/>
        </authorList>
    </citation>
    <scope>NUCLEOTIDE SEQUENCE</scope>
</reference>
<protein>
    <submittedName>
        <fullName evidence="1">Uncharacterized protein</fullName>
    </submittedName>
</protein>
<proteinExistence type="predicted"/>
<sequence>MRYKQYYVDNHANDPQFFTGMKTTIYVERIKKLIEITESRDILDYGCGKGHQYDQLSYGTYWKANVDCYDPAVPSFETLPDKWYDGVICVDVLDLVPEEEIDQVLNNIFSRALKFAYIAIHDLPKNRTFADGQDISVTRKSQAWWDEKIIQHNVNRIIVSGALVTDYPVSLELGDLMLD</sequence>
<dbReference type="Gene3D" id="3.40.50.150">
    <property type="entry name" value="Vaccinia Virus protein VP39"/>
    <property type="match status" value="1"/>
</dbReference>
<dbReference type="SUPFAM" id="SSF53335">
    <property type="entry name" value="S-adenosyl-L-methionine-dependent methyltransferases"/>
    <property type="match status" value="1"/>
</dbReference>
<dbReference type="InterPro" id="IPR029063">
    <property type="entry name" value="SAM-dependent_MTases_sf"/>
</dbReference>
<name>A0A6J7WSH7_9CAUD</name>
<accession>A0A6J7WSH7</accession>
<gene>
    <name evidence="1" type="ORF">UFOVP247_72</name>
</gene>
<dbReference type="EMBL" id="LR798288">
    <property type="protein sequence ID" value="CAB5221029.1"/>
    <property type="molecule type" value="Genomic_DNA"/>
</dbReference>
<evidence type="ECO:0000313" key="1">
    <source>
        <dbReference type="EMBL" id="CAB5221029.1"/>
    </source>
</evidence>
<organism evidence="1">
    <name type="scientific">uncultured Caudovirales phage</name>
    <dbReference type="NCBI Taxonomy" id="2100421"/>
    <lineage>
        <taxon>Viruses</taxon>
        <taxon>Duplodnaviria</taxon>
        <taxon>Heunggongvirae</taxon>
        <taxon>Uroviricota</taxon>
        <taxon>Caudoviricetes</taxon>
        <taxon>Peduoviridae</taxon>
        <taxon>Maltschvirus</taxon>
        <taxon>Maltschvirus maltsch</taxon>
    </lineage>
</organism>